<sequence>MVKTGRHLGRGLAVGALVGGAGRLLFAHRRPGPPWLSPVAGVGAALLGMLAAARVPHTSGPERHDG</sequence>
<organism evidence="1 2">
    <name type="scientific">Pseudonocardia yuanmonensis</name>
    <dbReference type="NCBI Taxonomy" id="1095914"/>
    <lineage>
        <taxon>Bacteria</taxon>
        <taxon>Bacillati</taxon>
        <taxon>Actinomycetota</taxon>
        <taxon>Actinomycetes</taxon>
        <taxon>Pseudonocardiales</taxon>
        <taxon>Pseudonocardiaceae</taxon>
        <taxon>Pseudonocardia</taxon>
    </lineage>
</organism>
<accession>A0ABP8VX95</accession>
<name>A0ABP8VX95_9PSEU</name>
<proteinExistence type="predicted"/>
<keyword evidence="2" id="KW-1185">Reference proteome</keyword>
<evidence type="ECO:0000313" key="2">
    <source>
        <dbReference type="Proteomes" id="UP001500325"/>
    </source>
</evidence>
<gene>
    <name evidence="1" type="ORF">GCM10023215_02540</name>
</gene>
<evidence type="ECO:0000313" key="1">
    <source>
        <dbReference type="EMBL" id="GAA4674436.1"/>
    </source>
</evidence>
<dbReference type="EMBL" id="BAABIC010000001">
    <property type="protein sequence ID" value="GAA4674436.1"/>
    <property type="molecule type" value="Genomic_DNA"/>
</dbReference>
<protein>
    <submittedName>
        <fullName evidence="1">Uncharacterized protein</fullName>
    </submittedName>
</protein>
<dbReference type="Proteomes" id="UP001500325">
    <property type="component" value="Unassembled WGS sequence"/>
</dbReference>
<comment type="caution">
    <text evidence="1">The sequence shown here is derived from an EMBL/GenBank/DDBJ whole genome shotgun (WGS) entry which is preliminary data.</text>
</comment>
<reference evidence="2" key="1">
    <citation type="journal article" date="2019" name="Int. J. Syst. Evol. Microbiol.">
        <title>The Global Catalogue of Microorganisms (GCM) 10K type strain sequencing project: providing services to taxonomists for standard genome sequencing and annotation.</title>
        <authorList>
            <consortium name="The Broad Institute Genomics Platform"/>
            <consortium name="The Broad Institute Genome Sequencing Center for Infectious Disease"/>
            <person name="Wu L."/>
            <person name="Ma J."/>
        </authorList>
    </citation>
    <scope>NUCLEOTIDE SEQUENCE [LARGE SCALE GENOMIC DNA]</scope>
    <source>
        <strain evidence="2">JCM 18055</strain>
    </source>
</reference>